<comment type="function">
    <text evidence="1">May be involved in 20S pre-rRNA processing.</text>
</comment>
<feature type="compositionally biased region" description="Acidic residues" evidence="5">
    <location>
        <begin position="141"/>
        <end position="151"/>
    </location>
</feature>
<organism evidence="6 7">
    <name type="scientific">Henosepilachna vigintioctopunctata</name>
    <dbReference type="NCBI Taxonomy" id="420089"/>
    <lineage>
        <taxon>Eukaryota</taxon>
        <taxon>Metazoa</taxon>
        <taxon>Ecdysozoa</taxon>
        <taxon>Arthropoda</taxon>
        <taxon>Hexapoda</taxon>
        <taxon>Insecta</taxon>
        <taxon>Pterygota</taxon>
        <taxon>Neoptera</taxon>
        <taxon>Endopterygota</taxon>
        <taxon>Coleoptera</taxon>
        <taxon>Polyphaga</taxon>
        <taxon>Cucujiformia</taxon>
        <taxon>Coccinelloidea</taxon>
        <taxon>Coccinellidae</taxon>
        <taxon>Epilachninae</taxon>
        <taxon>Epilachnini</taxon>
        <taxon>Henosepilachna</taxon>
    </lineage>
</organism>
<accession>A0AAW1TMG9</accession>
<gene>
    <name evidence="6" type="ORF">WA026_012808</name>
</gene>
<sequence length="162" mass="18525">MEEIFSKVVNQVFNNWTGLKLAVEHSLGGSNSLQVANDIKDYMVKYCLYESNVQVEDIQDALDDIMDEEFNTICEDNSTKDISIILFRFLQLIRENNLAQLEIEMNSLPTASSEWLTVSTCSKLNSSCQDTVAAQRHESEISEETPMEQDSEWTTVKSKKKR</sequence>
<dbReference type="GO" id="GO:0006364">
    <property type="term" value="P:rRNA processing"/>
    <property type="evidence" value="ECO:0007669"/>
    <property type="project" value="UniProtKB-KW"/>
</dbReference>
<feature type="region of interest" description="Disordered" evidence="5">
    <location>
        <begin position="135"/>
        <end position="162"/>
    </location>
</feature>
<protein>
    <recommendedName>
        <fullName evidence="3">Pre-rRNA-processing protein TSR2 homolog</fullName>
    </recommendedName>
</protein>
<proteinExistence type="inferred from homology"/>
<comment type="similarity">
    <text evidence="2">Belongs to the TSR2 family.</text>
</comment>
<dbReference type="Pfam" id="PF10273">
    <property type="entry name" value="WGG"/>
    <property type="match status" value="1"/>
</dbReference>
<comment type="caution">
    <text evidence="6">The sequence shown here is derived from an EMBL/GenBank/DDBJ whole genome shotgun (WGS) entry which is preliminary data.</text>
</comment>
<name>A0AAW1TMG9_9CUCU</name>
<evidence type="ECO:0000256" key="3">
    <source>
        <dbReference type="ARBA" id="ARBA00017551"/>
    </source>
</evidence>
<dbReference type="EMBL" id="JARQZJ010000006">
    <property type="protein sequence ID" value="KAK9871433.1"/>
    <property type="molecule type" value="Genomic_DNA"/>
</dbReference>
<evidence type="ECO:0000256" key="1">
    <source>
        <dbReference type="ARBA" id="ARBA00002210"/>
    </source>
</evidence>
<dbReference type="AlphaFoldDB" id="A0AAW1TMG9"/>
<evidence type="ECO:0000256" key="5">
    <source>
        <dbReference type="SAM" id="MobiDB-lite"/>
    </source>
</evidence>
<evidence type="ECO:0000256" key="2">
    <source>
        <dbReference type="ARBA" id="ARBA00006524"/>
    </source>
</evidence>
<reference evidence="6 7" key="1">
    <citation type="submission" date="2023-03" db="EMBL/GenBank/DDBJ databases">
        <title>Genome insight into feeding habits of ladybird beetles.</title>
        <authorList>
            <person name="Li H.-S."/>
            <person name="Huang Y.-H."/>
            <person name="Pang H."/>
        </authorList>
    </citation>
    <scope>NUCLEOTIDE SEQUENCE [LARGE SCALE GENOMIC DNA]</scope>
    <source>
        <strain evidence="6">SYSU_2023b</strain>
        <tissue evidence="6">Whole body</tissue>
    </source>
</reference>
<dbReference type="InterPro" id="IPR019398">
    <property type="entry name" value="Pre-rRNA_process_TSR2"/>
</dbReference>
<keyword evidence="4" id="KW-0698">rRNA processing</keyword>
<evidence type="ECO:0000313" key="6">
    <source>
        <dbReference type="EMBL" id="KAK9871433.1"/>
    </source>
</evidence>
<evidence type="ECO:0000313" key="7">
    <source>
        <dbReference type="Proteomes" id="UP001431783"/>
    </source>
</evidence>
<keyword evidence="7" id="KW-1185">Reference proteome</keyword>
<evidence type="ECO:0000256" key="4">
    <source>
        <dbReference type="ARBA" id="ARBA00022552"/>
    </source>
</evidence>
<dbReference type="PANTHER" id="PTHR21250">
    <property type="entry name" value="PRE-RRNA-PROCESSING PROTEIN TSR2 HOMOLOG"/>
    <property type="match status" value="1"/>
</dbReference>
<dbReference type="Proteomes" id="UP001431783">
    <property type="component" value="Unassembled WGS sequence"/>
</dbReference>